<keyword evidence="1" id="KW-0812">Transmembrane</keyword>
<keyword evidence="1" id="KW-0472">Membrane</keyword>
<evidence type="ECO:0000313" key="6">
    <source>
        <dbReference type="EMBL" id="PIC14468.1"/>
    </source>
</evidence>
<dbReference type="EMBL" id="PDUG01000007">
    <property type="protein sequence ID" value="PIC14468.1"/>
    <property type="molecule type" value="Genomic_DNA"/>
</dbReference>
<dbReference type="InterPro" id="IPR056014">
    <property type="entry name" value="DUF7592"/>
</dbReference>
<dbReference type="InterPro" id="IPR003366">
    <property type="entry name" value="CUB-like_dom"/>
</dbReference>
<accession>A0A2G5SHB8</accession>
<dbReference type="InterPro" id="IPR056013">
    <property type="entry name" value="DUF7591"/>
</dbReference>
<keyword evidence="1" id="KW-1133">Transmembrane helix</keyword>
<evidence type="ECO:0000259" key="5">
    <source>
        <dbReference type="Pfam" id="PF24512"/>
    </source>
</evidence>
<evidence type="ECO:0000259" key="4">
    <source>
        <dbReference type="Pfam" id="PF24511"/>
    </source>
</evidence>
<name>A0A2G5SHB8_9PELO</name>
<organism evidence="6 7">
    <name type="scientific">Caenorhabditis nigoni</name>
    <dbReference type="NCBI Taxonomy" id="1611254"/>
    <lineage>
        <taxon>Eukaryota</taxon>
        <taxon>Metazoa</taxon>
        <taxon>Ecdysozoa</taxon>
        <taxon>Nematoda</taxon>
        <taxon>Chromadorea</taxon>
        <taxon>Rhabditida</taxon>
        <taxon>Rhabditina</taxon>
        <taxon>Rhabditomorpha</taxon>
        <taxon>Rhabditoidea</taxon>
        <taxon>Rhabditidae</taxon>
        <taxon>Peloderinae</taxon>
        <taxon>Caenorhabditis</taxon>
    </lineage>
</organism>
<keyword evidence="2" id="KW-0732">Signal</keyword>
<keyword evidence="7" id="KW-1185">Reference proteome</keyword>
<reference evidence="7" key="1">
    <citation type="submission" date="2017-10" db="EMBL/GenBank/DDBJ databases">
        <title>Rapid genome shrinkage in a self-fertile nematode reveals novel sperm competition proteins.</title>
        <authorList>
            <person name="Yin D."/>
            <person name="Schwarz E.M."/>
            <person name="Thomas C.G."/>
            <person name="Felde R.L."/>
            <person name="Korf I.F."/>
            <person name="Cutter A.D."/>
            <person name="Schartner C.M."/>
            <person name="Ralston E.J."/>
            <person name="Meyer B.J."/>
            <person name="Haag E.S."/>
        </authorList>
    </citation>
    <scope>NUCLEOTIDE SEQUENCE [LARGE SCALE GENOMIC DNA]</scope>
    <source>
        <strain evidence="7">JU1422</strain>
    </source>
</reference>
<feature type="transmembrane region" description="Helical" evidence="1">
    <location>
        <begin position="470"/>
        <end position="488"/>
    </location>
</feature>
<dbReference type="PANTHER" id="PTHR47407:SF2">
    <property type="entry name" value="CUB-LIKE DOMAIN-CONTAINING PROTEIN-RELATED"/>
    <property type="match status" value="1"/>
</dbReference>
<dbReference type="Proteomes" id="UP000230233">
    <property type="component" value="Unassembled WGS sequence"/>
</dbReference>
<evidence type="ECO:0000259" key="3">
    <source>
        <dbReference type="Pfam" id="PF02408"/>
    </source>
</evidence>
<dbReference type="Pfam" id="PF24512">
    <property type="entry name" value="DUF7592"/>
    <property type="match status" value="1"/>
</dbReference>
<evidence type="ECO:0000256" key="2">
    <source>
        <dbReference type="SAM" id="SignalP"/>
    </source>
</evidence>
<feature type="chain" id="PRO_5013606441" evidence="2">
    <location>
        <begin position="16"/>
        <end position="489"/>
    </location>
</feature>
<feature type="signal peptide" evidence="2">
    <location>
        <begin position="1"/>
        <end position="15"/>
    </location>
</feature>
<feature type="domain" description="DUF7591" evidence="4">
    <location>
        <begin position="239"/>
        <end position="347"/>
    </location>
</feature>
<dbReference type="Pfam" id="PF24511">
    <property type="entry name" value="DUF7591"/>
    <property type="match status" value="1"/>
</dbReference>
<comment type="caution">
    <text evidence="6">The sequence shown here is derived from an EMBL/GenBank/DDBJ whole genome shotgun (WGS) entry which is preliminary data.</text>
</comment>
<feature type="domain" description="DUF7592" evidence="5">
    <location>
        <begin position="164"/>
        <end position="223"/>
    </location>
</feature>
<feature type="domain" description="CUB-like" evidence="3">
    <location>
        <begin position="18"/>
        <end position="130"/>
    </location>
</feature>
<proteinExistence type="predicted"/>
<dbReference type="Pfam" id="PF02408">
    <property type="entry name" value="CUB_2"/>
    <property type="match status" value="1"/>
</dbReference>
<dbReference type="AlphaFoldDB" id="A0A2G5SHB8"/>
<gene>
    <name evidence="6" type="ORF">B9Z55_026773</name>
</gene>
<evidence type="ECO:0000313" key="7">
    <source>
        <dbReference type="Proteomes" id="UP000230233"/>
    </source>
</evidence>
<sequence>MKLFLLFSLVFLAYAEVPDCSNGIIKVDHTKTRVVFPSDGNLQIFPDNYVCQLQIPVPFGCFASLKIDVNSANPGKNAPVQVIDQTNQTENVFHAESEQFYLISKGGSINLSTGDSKTQFRVIINWEQYPPTSPFNYHNIQTTNMFDLYFDTPIVYSQSDAEIVTYIAHTTDSKALQDLRGLIFFNGPDCNSTILGTGRQLLDRKTQFVTSASYNHYLTVLFLGKDGSTNTRFMIGLYETTKDFVELQTVIYPETWTGQLSMDASNGKSLIQTWAQGFQGHSMTHGVLNITGTGNLEVYANQSLPNLANPIVFYDASNTMNQLPQQLYGDGSYYLLTGGKSTITLSNVHTLLEKTSDFGRTGYFASENFGTPDIEHYFQFGLTGVDSPTPTIFHLDFINVPFKKHDHLKIIVFVNGIQVSHRVYNRTNPLPGRSLEVSGDYCRVKYSSDFRAENNNGSLIHYKVTQNSKIGFSGVFSFIFVLLYLFAFH</sequence>
<evidence type="ECO:0000256" key="1">
    <source>
        <dbReference type="SAM" id="Phobius"/>
    </source>
</evidence>
<protein>
    <submittedName>
        <fullName evidence="6">Uncharacterized protein</fullName>
    </submittedName>
</protein>
<dbReference type="PANTHER" id="PTHR47407">
    <property type="entry name" value="PROTEIN CBG15905-RELATED"/>
    <property type="match status" value="1"/>
</dbReference>